<dbReference type="Pfam" id="PF00043">
    <property type="entry name" value="GST_C"/>
    <property type="match status" value="1"/>
</dbReference>
<dbReference type="InterPro" id="IPR036249">
    <property type="entry name" value="Thioredoxin-like_sf"/>
</dbReference>
<reference evidence="5 6" key="1">
    <citation type="submission" date="2021-03" db="EMBL/GenBank/DDBJ databases">
        <authorList>
            <person name="So Y."/>
        </authorList>
    </citation>
    <scope>NUCLEOTIDE SEQUENCE [LARGE SCALE GENOMIC DNA]</scope>
    <source>
        <strain evidence="5 6">SSH11</strain>
    </source>
</reference>
<dbReference type="PANTHER" id="PTHR43969">
    <property type="entry name" value="GLUTATHIONE S TRANSFERASE D10, ISOFORM A-RELATED"/>
    <property type="match status" value="1"/>
</dbReference>
<keyword evidence="6" id="KW-1185">Reference proteome</keyword>
<dbReference type="Gene3D" id="3.40.30.10">
    <property type="entry name" value="Glutaredoxin"/>
    <property type="match status" value="1"/>
</dbReference>
<sequence>MLKLYFDPVTTTSRPVMLFATDEGIALELVHLDISAGDHLVPGFEQISPNRFVPVLEHDGFRLSECSAILKYLAELHYSAAYPGDPKARARVNQWMDWFIGLFSKDYNYGCIYPRLLPAYRLSEAAEAERRAWHMASAARRLSILDRQIAEGGPFILGPEITLADYLGASFVTLGDLVEFDLSPWPHVRRWIATMKARPSWDEVHAGFYGWHAAIRAQGPLAA</sequence>
<dbReference type="RefSeq" id="WP_209380401.1">
    <property type="nucleotide sequence ID" value="NZ_JAGIZB010000014.1"/>
</dbReference>
<dbReference type="PANTHER" id="PTHR43969:SF9">
    <property type="entry name" value="GLUTATHIONE S TRANSFERASE D10, ISOFORM A-RELATED"/>
    <property type="match status" value="1"/>
</dbReference>
<proteinExistence type="inferred from homology"/>
<dbReference type="InterPro" id="IPR010987">
    <property type="entry name" value="Glutathione-S-Trfase_C-like"/>
</dbReference>
<dbReference type="InterPro" id="IPR004046">
    <property type="entry name" value="GST_C"/>
</dbReference>
<accession>A0ABS4AGG5</accession>
<comment type="subunit">
    <text evidence="1">Homodimer.</text>
</comment>
<evidence type="ECO:0000259" key="4">
    <source>
        <dbReference type="PROSITE" id="PS50405"/>
    </source>
</evidence>
<evidence type="ECO:0000256" key="1">
    <source>
        <dbReference type="ARBA" id="ARBA00011738"/>
    </source>
</evidence>
<evidence type="ECO:0000313" key="6">
    <source>
        <dbReference type="Proteomes" id="UP000681594"/>
    </source>
</evidence>
<evidence type="ECO:0000259" key="3">
    <source>
        <dbReference type="PROSITE" id="PS50404"/>
    </source>
</evidence>
<dbReference type="Pfam" id="PF02798">
    <property type="entry name" value="GST_N"/>
    <property type="match status" value="1"/>
</dbReference>
<dbReference type="SFLD" id="SFLDS00019">
    <property type="entry name" value="Glutathione_Transferase_(cytos"/>
    <property type="match status" value="1"/>
</dbReference>
<dbReference type="SUPFAM" id="SSF52833">
    <property type="entry name" value="Thioredoxin-like"/>
    <property type="match status" value="1"/>
</dbReference>
<evidence type="ECO:0000256" key="2">
    <source>
        <dbReference type="RuleBase" id="RU003494"/>
    </source>
</evidence>
<protein>
    <submittedName>
        <fullName evidence="5">Glutathione S-transferase family protein</fullName>
    </submittedName>
</protein>
<dbReference type="InterPro" id="IPR004045">
    <property type="entry name" value="Glutathione_S-Trfase_N"/>
</dbReference>
<dbReference type="InterPro" id="IPR040079">
    <property type="entry name" value="Glutathione_S-Trfase"/>
</dbReference>
<feature type="domain" description="GST C-terminal" evidence="4">
    <location>
        <begin position="85"/>
        <end position="221"/>
    </location>
</feature>
<dbReference type="EMBL" id="JAGIZB010000014">
    <property type="protein sequence ID" value="MBP0446128.1"/>
    <property type="molecule type" value="Genomic_DNA"/>
</dbReference>
<dbReference type="SFLD" id="SFLDG00358">
    <property type="entry name" value="Main_(cytGST)"/>
    <property type="match status" value="1"/>
</dbReference>
<gene>
    <name evidence="5" type="ORF">J8J14_15240</name>
</gene>
<comment type="similarity">
    <text evidence="2">Belongs to the GST superfamily.</text>
</comment>
<organism evidence="5 6">
    <name type="scientific">Pararoseomonas baculiformis</name>
    <dbReference type="NCBI Taxonomy" id="2820812"/>
    <lineage>
        <taxon>Bacteria</taxon>
        <taxon>Pseudomonadati</taxon>
        <taxon>Pseudomonadota</taxon>
        <taxon>Alphaproteobacteria</taxon>
        <taxon>Acetobacterales</taxon>
        <taxon>Acetobacteraceae</taxon>
        <taxon>Pararoseomonas</taxon>
    </lineage>
</organism>
<evidence type="ECO:0000313" key="5">
    <source>
        <dbReference type="EMBL" id="MBP0446128.1"/>
    </source>
</evidence>
<comment type="caution">
    <text evidence="5">The sequence shown here is derived from an EMBL/GenBank/DDBJ whole genome shotgun (WGS) entry which is preliminary data.</text>
</comment>
<dbReference type="PROSITE" id="PS50404">
    <property type="entry name" value="GST_NTER"/>
    <property type="match status" value="1"/>
</dbReference>
<dbReference type="PROSITE" id="PS50405">
    <property type="entry name" value="GST_CTER"/>
    <property type="match status" value="1"/>
</dbReference>
<dbReference type="Proteomes" id="UP000681594">
    <property type="component" value="Unassembled WGS sequence"/>
</dbReference>
<dbReference type="SUPFAM" id="SSF47616">
    <property type="entry name" value="GST C-terminal domain-like"/>
    <property type="match status" value="1"/>
</dbReference>
<name>A0ABS4AGG5_9PROT</name>
<feature type="domain" description="GST N-terminal" evidence="3">
    <location>
        <begin position="1"/>
        <end position="81"/>
    </location>
</feature>
<dbReference type="Gene3D" id="1.20.1050.10">
    <property type="match status" value="1"/>
</dbReference>
<dbReference type="InterPro" id="IPR036282">
    <property type="entry name" value="Glutathione-S-Trfase_C_sf"/>
</dbReference>